<feature type="transmembrane region" description="Helical" evidence="7">
    <location>
        <begin position="301"/>
        <end position="322"/>
    </location>
</feature>
<evidence type="ECO:0000256" key="7">
    <source>
        <dbReference type="SAM" id="Phobius"/>
    </source>
</evidence>
<dbReference type="Pfam" id="PF04542">
    <property type="entry name" value="Sigma70_r2"/>
    <property type="match status" value="1"/>
</dbReference>
<feature type="domain" description="RNA polymerase sigma-70 region 2" evidence="8">
    <location>
        <begin position="39"/>
        <end position="100"/>
    </location>
</feature>
<dbReference type="PANTHER" id="PTHR43133">
    <property type="entry name" value="RNA POLYMERASE ECF-TYPE SIGMA FACTO"/>
    <property type="match status" value="1"/>
</dbReference>
<feature type="domain" description="RNA polymerase sigma factor 70 region 4 type 2" evidence="9">
    <location>
        <begin position="135"/>
        <end position="186"/>
    </location>
</feature>
<dbReference type="GO" id="GO:0006352">
    <property type="term" value="P:DNA-templated transcription initiation"/>
    <property type="evidence" value="ECO:0007669"/>
    <property type="project" value="InterPro"/>
</dbReference>
<sequence length="386" mass="40856">MRGGLHASGYMDPRDDAELCEIVRTGSESRAGKVAFAELYRRHRDTAMAQAYRITGDRGRAEDLVAETFVRVLRALAGGNGPRDSVLGYVLVSLRSEAIRVAKLEEPVAAMEPDILAGLMEHTPDFSEGLSEGDQVRRAFAALPDPGRRAVWLLDVEELSIEEAADHLDMTSGALRVLAFRTRKRLGTAYLQQYVQIADEACAGTAGRLAEYLRGSLGVRSERDVSEHLESCPHCTEQIRRLRSLGEQLRAWIGPVVGGGALGGFAVAGFGDAPAANAAMASGSQSGHSGAGFAAPGRTKAWSWLALAAGVALLIAGVFMLLPKDRAPVPEALGAGPSAAEQPTADDRIDNGTGGGNEIAPDSDEEESDDEAEDPQGDPLIDDNTP</sequence>
<accession>A0A916NJ55</accession>
<evidence type="ECO:0000259" key="8">
    <source>
        <dbReference type="Pfam" id="PF04542"/>
    </source>
</evidence>
<dbReference type="InterPro" id="IPR007627">
    <property type="entry name" value="RNA_pol_sigma70_r2"/>
</dbReference>
<comment type="similarity">
    <text evidence="1">Belongs to the sigma-70 factor family. ECF subfamily.</text>
</comment>
<evidence type="ECO:0000313" key="11">
    <source>
        <dbReference type="Proteomes" id="UP000693892"/>
    </source>
</evidence>
<gene>
    <name evidence="10" type="ORF">LEUCIP111803_02540</name>
</gene>
<evidence type="ECO:0000256" key="3">
    <source>
        <dbReference type="ARBA" id="ARBA00023082"/>
    </source>
</evidence>
<feature type="compositionally biased region" description="Acidic residues" evidence="6">
    <location>
        <begin position="361"/>
        <end position="376"/>
    </location>
</feature>
<protein>
    <recommendedName>
        <fullName evidence="12">Sigma-70 family RNA polymerase sigma factor</fullName>
    </recommendedName>
</protein>
<dbReference type="NCBIfam" id="TIGR02937">
    <property type="entry name" value="sigma70-ECF"/>
    <property type="match status" value="1"/>
</dbReference>
<dbReference type="Pfam" id="PF08281">
    <property type="entry name" value="Sigma70_r4_2"/>
    <property type="match status" value="1"/>
</dbReference>
<comment type="caution">
    <text evidence="10">The sequence shown here is derived from an EMBL/GenBank/DDBJ whole genome shotgun (WGS) entry which is preliminary data.</text>
</comment>
<proteinExistence type="inferred from homology"/>
<keyword evidence="11" id="KW-1185">Reference proteome</keyword>
<evidence type="ECO:0000256" key="2">
    <source>
        <dbReference type="ARBA" id="ARBA00023015"/>
    </source>
</evidence>
<keyword evidence="2" id="KW-0805">Transcription regulation</keyword>
<dbReference type="Proteomes" id="UP000693892">
    <property type="component" value="Unassembled WGS sequence"/>
</dbReference>
<feature type="transmembrane region" description="Helical" evidence="7">
    <location>
        <begin position="249"/>
        <end position="270"/>
    </location>
</feature>
<evidence type="ECO:0000256" key="4">
    <source>
        <dbReference type="ARBA" id="ARBA00023125"/>
    </source>
</evidence>
<reference evidence="10" key="1">
    <citation type="submission" date="2021-06" db="EMBL/GenBank/DDBJ databases">
        <authorList>
            <person name="Criscuolo A."/>
        </authorList>
    </citation>
    <scope>NUCLEOTIDE SEQUENCE</scope>
    <source>
        <strain evidence="10">CIP111803</strain>
    </source>
</reference>
<feature type="region of interest" description="Disordered" evidence="6">
    <location>
        <begin position="332"/>
        <end position="386"/>
    </location>
</feature>
<evidence type="ECO:0000256" key="5">
    <source>
        <dbReference type="ARBA" id="ARBA00023163"/>
    </source>
</evidence>
<keyword evidence="7" id="KW-0472">Membrane</keyword>
<dbReference type="GO" id="GO:0016987">
    <property type="term" value="F:sigma factor activity"/>
    <property type="evidence" value="ECO:0007669"/>
    <property type="project" value="UniProtKB-KW"/>
</dbReference>
<evidence type="ECO:0000259" key="9">
    <source>
        <dbReference type="Pfam" id="PF08281"/>
    </source>
</evidence>
<evidence type="ECO:0000256" key="6">
    <source>
        <dbReference type="SAM" id="MobiDB-lite"/>
    </source>
</evidence>
<keyword evidence="7" id="KW-0812">Transmembrane</keyword>
<evidence type="ECO:0008006" key="12">
    <source>
        <dbReference type="Google" id="ProtNLM"/>
    </source>
</evidence>
<dbReference type="GO" id="GO:0003677">
    <property type="term" value="F:DNA binding"/>
    <property type="evidence" value="ECO:0007669"/>
    <property type="project" value="UniProtKB-KW"/>
</dbReference>
<dbReference type="InterPro" id="IPR039425">
    <property type="entry name" value="RNA_pol_sigma-70-like"/>
</dbReference>
<keyword evidence="3" id="KW-0731">Sigma factor</keyword>
<dbReference type="EMBL" id="CAJVAP010000049">
    <property type="protein sequence ID" value="CAG7622640.1"/>
    <property type="molecule type" value="Genomic_DNA"/>
</dbReference>
<dbReference type="InterPro" id="IPR014284">
    <property type="entry name" value="RNA_pol_sigma-70_dom"/>
</dbReference>
<dbReference type="AlphaFoldDB" id="A0A916NJ55"/>
<evidence type="ECO:0000313" key="10">
    <source>
        <dbReference type="EMBL" id="CAG7622640.1"/>
    </source>
</evidence>
<keyword evidence="4" id="KW-0238">DNA-binding</keyword>
<dbReference type="PANTHER" id="PTHR43133:SF8">
    <property type="entry name" value="RNA POLYMERASE SIGMA FACTOR HI_1459-RELATED"/>
    <property type="match status" value="1"/>
</dbReference>
<dbReference type="InterPro" id="IPR013249">
    <property type="entry name" value="RNA_pol_sigma70_r4_t2"/>
</dbReference>
<name>A0A916NJ55_9MICO</name>
<keyword evidence="7" id="KW-1133">Transmembrane helix</keyword>
<organism evidence="10 11">
    <name type="scientific">Leucobacter soli</name>
    <dbReference type="NCBI Taxonomy" id="2812850"/>
    <lineage>
        <taxon>Bacteria</taxon>
        <taxon>Bacillati</taxon>
        <taxon>Actinomycetota</taxon>
        <taxon>Actinomycetes</taxon>
        <taxon>Micrococcales</taxon>
        <taxon>Microbacteriaceae</taxon>
        <taxon>Leucobacter</taxon>
    </lineage>
</organism>
<keyword evidence="5" id="KW-0804">Transcription</keyword>
<evidence type="ECO:0000256" key="1">
    <source>
        <dbReference type="ARBA" id="ARBA00010641"/>
    </source>
</evidence>